<accession>I4A0V3</accession>
<dbReference type="Pfam" id="PF13229">
    <property type="entry name" value="Beta_helix"/>
    <property type="match status" value="1"/>
</dbReference>
<dbReference type="STRING" id="867902.Ornrh_1414"/>
<feature type="domain" description="Right handed beta helix" evidence="3">
    <location>
        <begin position="265"/>
        <end position="399"/>
    </location>
</feature>
<dbReference type="EMBL" id="CP003283">
    <property type="protein sequence ID" value="AFL97587.1"/>
    <property type="molecule type" value="Genomic_DNA"/>
</dbReference>
<evidence type="ECO:0000313" key="4">
    <source>
        <dbReference type="EMBL" id="AFL97587.1"/>
    </source>
</evidence>
<dbReference type="PATRIC" id="fig|867902.3.peg.1386"/>
<protein>
    <recommendedName>
        <fullName evidence="3">Right handed beta helix domain-containing protein</fullName>
    </recommendedName>
</protein>
<keyword evidence="2" id="KW-0732">Signal</keyword>
<name>I4A0V3_ORNRL</name>
<dbReference type="GeneID" id="71568794"/>
<dbReference type="KEGG" id="orh:Ornrh_1414"/>
<dbReference type="PROSITE" id="PS51257">
    <property type="entry name" value="PROKAR_LIPOPROTEIN"/>
    <property type="match status" value="1"/>
</dbReference>
<dbReference type="Proteomes" id="UP000006051">
    <property type="component" value="Chromosome"/>
</dbReference>
<evidence type="ECO:0000256" key="1">
    <source>
        <dbReference type="SAM" id="MobiDB-lite"/>
    </source>
</evidence>
<evidence type="ECO:0000256" key="2">
    <source>
        <dbReference type="SAM" id="SignalP"/>
    </source>
</evidence>
<dbReference type="eggNOG" id="ENOG502Z7PX">
    <property type="taxonomic scope" value="Bacteria"/>
</dbReference>
<dbReference type="AlphaFoldDB" id="I4A0V3"/>
<dbReference type="HOGENOM" id="CLU_040643_0_0_10"/>
<dbReference type="RefSeq" id="WP_014791149.1">
    <property type="nucleotide sequence ID" value="NC_018016.1"/>
</dbReference>
<proteinExistence type="predicted"/>
<dbReference type="SUPFAM" id="SSF51126">
    <property type="entry name" value="Pectin lyase-like"/>
    <property type="match status" value="1"/>
</dbReference>
<organism evidence="4 5">
    <name type="scientific">Ornithobacterium rhinotracheale (strain ATCC 51463 / DSM 15997 / CCUG 23171 / CIP 104009 / LMG 9086)</name>
    <dbReference type="NCBI Taxonomy" id="867902"/>
    <lineage>
        <taxon>Bacteria</taxon>
        <taxon>Pseudomonadati</taxon>
        <taxon>Bacteroidota</taxon>
        <taxon>Flavobacteriia</taxon>
        <taxon>Flavobacteriales</taxon>
        <taxon>Weeksellaceae</taxon>
        <taxon>Ornithobacterium</taxon>
    </lineage>
</organism>
<feature type="signal peptide" evidence="2">
    <location>
        <begin position="1"/>
        <end position="23"/>
    </location>
</feature>
<gene>
    <name evidence="4" type="ordered locus">Ornrh_1414</name>
</gene>
<evidence type="ECO:0000313" key="5">
    <source>
        <dbReference type="Proteomes" id="UP000006051"/>
    </source>
</evidence>
<keyword evidence="5" id="KW-1185">Reference proteome</keyword>
<evidence type="ECO:0000259" key="3">
    <source>
        <dbReference type="Pfam" id="PF13229"/>
    </source>
</evidence>
<sequence length="469" mass="52248">MKKHRHSRLIFFCFPLLSLALFMGCRKDFDFEPNIENLKFSEENILLDPVLNFSNSPTYLIKVFNTSDTDIEIPSIYLKKKSNSYYRINVDGRAGYEFSNVPLRAKDSLTIFLSVAAEKPLADLYKDQIVFQDLNKSKEINVLTLIAKAKYYYPEKGQENLFLNENTTFNKEMYHVISGNLVVAEGIKLNIEAGTKVLFYENGRLSTAANASLEINGELDLPVVFKTYKNEIKYDTIPSQWRGINVGENARLTMNYAEIIGAENALNIAEAAQATIKNTKIYNSGVNAIEANHATIKAANLVINNALQNGILLKNGGNYEFSFCSIADMWRAGSWGMGENLPMYVSDFLSKDGVETVNPLTLRINNSILYGNASNGLQLDLKGGIANSIEIRNSLIKNDNPKTLDLKSPIFKDIITQNPKFKNTNFFSPDLGLKDNSPALGKGNAADVKNNQLTIEGKPRATPPNLGAY</sequence>
<dbReference type="InterPro" id="IPR011050">
    <property type="entry name" value="Pectin_lyase_fold/virulence"/>
</dbReference>
<dbReference type="InterPro" id="IPR039448">
    <property type="entry name" value="Beta_helix"/>
</dbReference>
<reference evidence="4 5" key="1">
    <citation type="submission" date="2012-06" db="EMBL/GenBank/DDBJ databases">
        <title>The complete genome of Ornithobacterium rhinotracheale DSM 15997.</title>
        <authorList>
            <consortium name="US DOE Joint Genome Institute (JGI-PGF)"/>
            <person name="Lucas S."/>
            <person name="Copeland A."/>
            <person name="Lapidus A."/>
            <person name="Goodwin L."/>
            <person name="Pitluck S."/>
            <person name="Peters L."/>
            <person name="Mikhailova N."/>
            <person name="Teshima H."/>
            <person name="Kyrpides N."/>
            <person name="Mavromatis K."/>
            <person name="Pagani I."/>
            <person name="Ivanova N."/>
            <person name="Ovchinnikova G."/>
            <person name="Zeytun A."/>
            <person name="Detter J.C."/>
            <person name="Han C."/>
            <person name="Land M."/>
            <person name="Hauser L."/>
            <person name="Markowitz V."/>
            <person name="Cheng J.-F."/>
            <person name="Hugenholtz P."/>
            <person name="Woyke T."/>
            <person name="Wu D."/>
            <person name="Lang E."/>
            <person name="Kopitz M."/>
            <person name="Brambilla E."/>
            <person name="Klenk H.-P."/>
            <person name="Eisen J.A."/>
        </authorList>
    </citation>
    <scope>NUCLEOTIDE SEQUENCE [LARGE SCALE GENOMIC DNA]</scope>
    <source>
        <strain evidence="5">ATCC 51463 / DSM 15997 / CCUG 23171 / LMG 9086</strain>
    </source>
</reference>
<feature type="chain" id="PRO_5003685390" description="Right handed beta helix domain-containing protein" evidence="2">
    <location>
        <begin position="24"/>
        <end position="469"/>
    </location>
</feature>
<feature type="region of interest" description="Disordered" evidence="1">
    <location>
        <begin position="438"/>
        <end position="469"/>
    </location>
</feature>